<organism evidence="8 9">
    <name type="scientific">Spodoptera littoralis</name>
    <name type="common">Egyptian cotton leafworm</name>
    <dbReference type="NCBI Taxonomy" id="7109"/>
    <lineage>
        <taxon>Eukaryota</taxon>
        <taxon>Metazoa</taxon>
        <taxon>Ecdysozoa</taxon>
        <taxon>Arthropoda</taxon>
        <taxon>Hexapoda</taxon>
        <taxon>Insecta</taxon>
        <taxon>Pterygota</taxon>
        <taxon>Neoptera</taxon>
        <taxon>Endopterygota</taxon>
        <taxon>Lepidoptera</taxon>
        <taxon>Glossata</taxon>
        <taxon>Ditrysia</taxon>
        <taxon>Noctuoidea</taxon>
        <taxon>Noctuidae</taxon>
        <taxon>Amphipyrinae</taxon>
        <taxon>Spodoptera</taxon>
    </lineage>
</organism>
<feature type="compositionally biased region" description="Low complexity" evidence="6">
    <location>
        <begin position="674"/>
        <end position="697"/>
    </location>
</feature>
<evidence type="ECO:0000313" key="8">
    <source>
        <dbReference type="EMBL" id="CAH1646993.1"/>
    </source>
</evidence>
<reference evidence="8" key="1">
    <citation type="submission" date="2022-02" db="EMBL/GenBank/DDBJ databases">
        <authorList>
            <person name="King R."/>
        </authorList>
    </citation>
    <scope>NUCLEOTIDE SEQUENCE</scope>
</reference>
<dbReference type="InterPro" id="IPR025659">
    <property type="entry name" value="Tubby-like_C"/>
</dbReference>
<dbReference type="SUPFAM" id="SSF54518">
    <property type="entry name" value="Tubby C-terminal domain-like"/>
    <property type="match status" value="1"/>
</dbReference>
<feature type="compositionally biased region" description="Basic residues" evidence="6">
    <location>
        <begin position="537"/>
        <end position="550"/>
    </location>
</feature>
<feature type="region of interest" description="Disordered" evidence="6">
    <location>
        <begin position="477"/>
        <end position="562"/>
    </location>
</feature>
<evidence type="ECO:0000259" key="7">
    <source>
        <dbReference type="Pfam" id="PF24797"/>
    </source>
</evidence>
<dbReference type="Proteomes" id="UP001153321">
    <property type="component" value="Chromosome 9"/>
</dbReference>
<feature type="compositionally biased region" description="Low complexity" evidence="6">
    <location>
        <begin position="478"/>
        <end position="505"/>
    </location>
</feature>
<dbReference type="Gene3D" id="2.130.10.10">
    <property type="entry name" value="YVTN repeat-like/Quinoprotein amine dehydrogenase"/>
    <property type="match status" value="2"/>
</dbReference>
<evidence type="ECO:0000256" key="5">
    <source>
        <dbReference type="PROSITE-ProRule" id="PRU00221"/>
    </source>
</evidence>
<dbReference type="PROSITE" id="PS50082">
    <property type="entry name" value="WD_REPEATS_2"/>
    <property type="match status" value="1"/>
</dbReference>
<dbReference type="EMBL" id="LR824540">
    <property type="protein sequence ID" value="CAH1646993.1"/>
    <property type="molecule type" value="Genomic_DNA"/>
</dbReference>
<dbReference type="SMART" id="SM00320">
    <property type="entry name" value="WD40"/>
    <property type="match status" value="3"/>
</dbReference>
<feature type="region of interest" description="Disordered" evidence="6">
    <location>
        <begin position="674"/>
        <end position="698"/>
    </location>
</feature>
<dbReference type="InterPro" id="IPR036322">
    <property type="entry name" value="WD40_repeat_dom_sf"/>
</dbReference>
<keyword evidence="3 5" id="KW-0853">WD repeat</keyword>
<evidence type="ECO:0000256" key="2">
    <source>
        <dbReference type="ARBA" id="ARBA00022490"/>
    </source>
</evidence>
<keyword evidence="9" id="KW-1185">Reference proteome</keyword>
<evidence type="ECO:0000313" key="9">
    <source>
        <dbReference type="Proteomes" id="UP001153321"/>
    </source>
</evidence>
<feature type="compositionally biased region" description="Basic residues" evidence="6">
    <location>
        <begin position="992"/>
        <end position="1002"/>
    </location>
</feature>
<dbReference type="Pfam" id="PF24797">
    <property type="entry name" value="Beta-prop_WDR35_TULP_N"/>
    <property type="match status" value="1"/>
</dbReference>
<dbReference type="InterPro" id="IPR056159">
    <property type="entry name" value="Beta-prop_IFT121_TULP_N"/>
</dbReference>
<comment type="subcellular location">
    <subcellularLocation>
        <location evidence="1">Cytoplasm</location>
    </subcellularLocation>
</comment>
<dbReference type="GO" id="GO:0005737">
    <property type="term" value="C:cytoplasm"/>
    <property type="evidence" value="ECO:0007669"/>
    <property type="project" value="UniProtKB-SubCell"/>
</dbReference>
<dbReference type="InterPro" id="IPR001680">
    <property type="entry name" value="WD40_rpt"/>
</dbReference>
<dbReference type="InterPro" id="IPR015943">
    <property type="entry name" value="WD40/YVTN_repeat-like_dom_sf"/>
</dbReference>
<dbReference type="PANTHER" id="PTHR16517">
    <property type="entry name" value="TUBBY-RELATED"/>
    <property type="match status" value="1"/>
</dbReference>
<dbReference type="PANTHER" id="PTHR16517:SF2">
    <property type="entry name" value="TUBBY-RELATED PROTEIN 4"/>
    <property type="match status" value="1"/>
</dbReference>
<evidence type="ECO:0000256" key="3">
    <source>
        <dbReference type="ARBA" id="ARBA00022574"/>
    </source>
</evidence>
<feature type="compositionally biased region" description="Low complexity" evidence="6">
    <location>
        <begin position="1065"/>
        <end position="1096"/>
    </location>
</feature>
<feature type="domain" description="IFT121/TULP4 N-terminal" evidence="7">
    <location>
        <begin position="45"/>
        <end position="353"/>
    </location>
</feature>
<dbReference type="AlphaFoldDB" id="A0A9P0NA55"/>
<feature type="compositionally biased region" description="Polar residues" evidence="6">
    <location>
        <begin position="1055"/>
        <end position="1064"/>
    </location>
</feature>
<evidence type="ECO:0000256" key="1">
    <source>
        <dbReference type="ARBA" id="ARBA00004496"/>
    </source>
</evidence>
<name>A0A9P0NA55_SPOLI</name>
<evidence type="ECO:0000256" key="6">
    <source>
        <dbReference type="SAM" id="MobiDB-lite"/>
    </source>
</evidence>
<sequence>MHLHFERNVNAKCDCSILSLSWMGKVPDELPEEEGWKLNRNNYYQEGWLATGNVRGVVGVTFTSSHARRPHELPLRTNYNLRGHRSDVILVKWNEPYQKLASCDSSGVIFVWIKYEGRWSIELINDRSTPVTHFSWSHDGRMALICYQDGFVLVGSVAGQRYWSSMLSLDARITCGCWTPDDNQVYLGTASAQLVVMDVHGAMVSQVQLVAEGGIISMAWSCEKFKMEEGEETGENNGGHVLAVALGSGEIVLLRGHDDVSPVRVSTGLRGNTLAMEWANSRELLAVAGTLIAEADEPADTPPYKNVVKFYSDTGALIYTVPIPYSQGTVRALTWGHCARRLFVVAGGAVCTARVWRVVAPLQLLARVRAAQALRDPRLAPRLPLPPRLQPALANLFAHTIRCNVPETNELRLFVSRPPAAGGRLHCTMLRHDDEEAGAYTLYLEHLGGLVPLLKGRRTSKIRPEFVIFDPQAEAEKASSSSSSSSSSGATSSSSGGGTASPRTPRAARPRPRHALHGHTSSSDTEREEGCSGSPRLQRRRRARERRKVRNSSEKEDTPDELAYIDSLPEDVRLVEVTSNIWGTKFKMHGLAKNVPANLGQVTYKTSLLHLQPRQMTLMITELRDDYPVGPDPNFNPNIFSEDEEEVFQSNDSNDSPSHTNNNIRRKLTLNERLNNTNNSNQNDSYAANNNNQSSPSLARAESYDEFPYIDTNTNEAVSNVPETVYSAAVRHANQTDRRVSNTAGVPNRHAISPLRCESSVPTLQSPKNAVAPTDIIFERPSPQTVTCGGRGDFCGGRTDYSVRGDNVSLKGNLSNIEQQSFNLNLSLEPSRQVTIKKCDNHVTDNCLSKLRKNICSRGESASYDMNTRILKSLCNKNYEHEVHPDALSKRGEAMKHLQKSEDLKFIDEETPVDTTISNLTDKAREVTGKVQRTTTVVPISPVCATIPVYDTMTRSCSVGYLDLVDPQVLHAQVSLTALRGEPPRRLVLVNNKRHRRQRRHVRAGDSKQAECTKTPSLRRCGKSRSLDSSEMSLTVDKSKRQSRVDTVSPKAEATSAQSSSRCTSAGEDNSGASASDSGRGARRAPPAACSACRGAPPAPAPRPPADSDSDYSKYYS</sequence>
<gene>
    <name evidence="8" type="ORF">SPLIT_LOCUS12344</name>
</gene>
<evidence type="ECO:0000256" key="4">
    <source>
        <dbReference type="ARBA" id="ARBA00022737"/>
    </source>
</evidence>
<accession>A0A9P0NA55</accession>
<feature type="repeat" description="WD" evidence="5">
    <location>
        <begin position="81"/>
        <end position="112"/>
    </location>
</feature>
<feature type="region of interest" description="Disordered" evidence="6">
    <location>
        <begin position="992"/>
        <end position="1117"/>
    </location>
</feature>
<proteinExistence type="predicted"/>
<keyword evidence="2" id="KW-0963">Cytoplasm</keyword>
<feature type="compositionally biased region" description="Basic residues" evidence="6">
    <location>
        <begin position="506"/>
        <end position="517"/>
    </location>
</feature>
<dbReference type="SUPFAM" id="SSF50978">
    <property type="entry name" value="WD40 repeat-like"/>
    <property type="match status" value="1"/>
</dbReference>
<keyword evidence="4" id="KW-0677">Repeat</keyword>
<protein>
    <recommendedName>
        <fullName evidence="7">IFT121/TULP4 N-terminal domain-containing protein</fullName>
    </recommendedName>
</protein>